<dbReference type="PANTHER" id="PTHR47926:SF481">
    <property type="entry name" value="TETRATRICOPEPTIDE-LIKE HELICAL DOMAIN SUPERFAMILY"/>
    <property type="match status" value="1"/>
</dbReference>
<keyword evidence="5" id="KW-1185">Reference proteome</keyword>
<accession>A0AAV1EGG4</accession>
<dbReference type="Gene3D" id="1.25.40.10">
    <property type="entry name" value="Tetratricopeptide repeat domain"/>
    <property type="match status" value="6"/>
</dbReference>
<dbReference type="Proteomes" id="UP001161247">
    <property type="component" value="Chromosome 9"/>
</dbReference>
<dbReference type="PANTHER" id="PTHR47926">
    <property type="entry name" value="PENTATRICOPEPTIDE REPEAT-CONTAINING PROTEIN"/>
    <property type="match status" value="1"/>
</dbReference>
<evidence type="ECO:0000313" key="5">
    <source>
        <dbReference type="Proteomes" id="UP001161247"/>
    </source>
</evidence>
<dbReference type="GO" id="GO:0003729">
    <property type="term" value="F:mRNA binding"/>
    <property type="evidence" value="ECO:0007669"/>
    <property type="project" value="UniProtKB-ARBA"/>
</dbReference>
<evidence type="ECO:0000313" key="4">
    <source>
        <dbReference type="EMBL" id="CAI9118788.1"/>
    </source>
</evidence>
<dbReference type="FunFam" id="1.25.40.10:FF:000090">
    <property type="entry name" value="Pentatricopeptide repeat-containing protein, chloroplastic"/>
    <property type="match status" value="1"/>
</dbReference>
<dbReference type="FunFam" id="1.25.40.10:FF:000361">
    <property type="entry name" value="Pentatricopeptide repeat-containing protein chloroplastic"/>
    <property type="match status" value="1"/>
</dbReference>
<feature type="repeat" description="PPR" evidence="3">
    <location>
        <begin position="191"/>
        <end position="225"/>
    </location>
</feature>
<dbReference type="InterPro" id="IPR046848">
    <property type="entry name" value="E_motif"/>
</dbReference>
<gene>
    <name evidence="4" type="ORF">OLC1_LOCUS24577</name>
</gene>
<dbReference type="InterPro" id="IPR046960">
    <property type="entry name" value="PPR_At4g14850-like_plant"/>
</dbReference>
<proteinExistence type="inferred from homology"/>
<dbReference type="NCBIfam" id="TIGR00756">
    <property type="entry name" value="PPR"/>
    <property type="match status" value="5"/>
</dbReference>
<dbReference type="PROSITE" id="PS51375">
    <property type="entry name" value="PPR"/>
    <property type="match status" value="5"/>
</dbReference>
<evidence type="ECO:0000256" key="1">
    <source>
        <dbReference type="ARBA" id="ARBA00022737"/>
    </source>
</evidence>
<dbReference type="InterPro" id="IPR011990">
    <property type="entry name" value="TPR-like_helical_dom_sf"/>
</dbReference>
<feature type="repeat" description="PPR" evidence="3">
    <location>
        <begin position="296"/>
        <end position="331"/>
    </location>
</feature>
<dbReference type="Pfam" id="PF01535">
    <property type="entry name" value="PPR"/>
    <property type="match status" value="5"/>
</dbReference>
<dbReference type="FunFam" id="1.25.40.10:FF:000412">
    <property type="entry name" value="Putative pentatricopeptide repeat-containing protein"/>
    <property type="match status" value="1"/>
</dbReference>
<dbReference type="EMBL" id="OX459126">
    <property type="protein sequence ID" value="CAI9118788.1"/>
    <property type="molecule type" value="Genomic_DNA"/>
</dbReference>
<name>A0AAV1EGG4_OLDCO</name>
<organism evidence="4 5">
    <name type="scientific">Oldenlandia corymbosa var. corymbosa</name>
    <dbReference type="NCBI Taxonomy" id="529605"/>
    <lineage>
        <taxon>Eukaryota</taxon>
        <taxon>Viridiplantae</taxon>
        <taxon>Streptophyta</taxon>
        <taxon>Embryophyta</taxon>
        <taxon>Tracheophyta</taxon>
        <taxon>Spermatophyta</taxon>
        <taxon>Magnoliopsida</taxon>
        <taxon>eudicotyledons</taxon>
        <taxon>Gunneridae</taxon>
        <taxon>Pentapetalae</taxon>
        <taxon>asterids</taxon>
        <taxon>lamiids</taxon>
        <taxon>Gentianales</taxon>
        <taxon>Rubiaceae</taxon>
        <taxon>Rubioideae</taxon>
        <taxon>Spermacoceae</taxon>
        <taxon>Hedyotis-Oldenlandia complex</taxon>
        <taxon>Oldenlandia</taxon>
    </lineage>
</organism>
<dbReference type="AlphaFoldDB" id="A0AAV1EGG4"/>
<keyword evidence="1" id="KW-0677">Repeat</keyword>
<dbReference type="Pfam" id="PF13041">
    <property type="entry name" value="PPR_2"/>
    <property type="match status" value="2"/>
</dbReference>
<evidence type="ECO:0000256" key="2">
    <source>
        <dbReference type="ARBA" id="ARBA00061659"/>
    </source>
</evidence>
<feature type="repeat" description="PPR" evidence="3">
    <location>
        <begin position="535"/>
        <end position="569"/>
    </location>
</feature>
<dbReference type="FunFam" id="1.25.40.10:FF:000073">
    <property type="entry name" value="Pentatricopeptide repeat-containing protein chloroplastic"/>
    <property type="match status" value="1"/>
</dbReference>
<evidence type="ECO:0000256" key="3">
    <source>
        <dbReference type="PROSITE-ProRule" id="PRU00708"/>
    </source>
</evidence>
<feature type="repeat" description="PPR" evidence="3">
    <location>
        <begin position="635"/>
        <end position="669"/>
    </location>
</feature>
<dbReference type="Pfam" id="PF20431">
    <property type="entry name" value="E_motif"/>
    <property type="match status" value="1"/>
</dbReference>
<dbReference type="GO" id="GO:0009451">
    <property type="term" value="P:RNA modification"/>
    <property type="evidence" value="ECO:0007669"/>
    <property type="project" value="InterPro"/>
</dbReference>
<comment type="similarity">
    <text evidence="2">Belongs to the PPR family. PCMP-E subfamily.</text>
</comment>
<dbReference type="InterPro" id="IPR002885">
    <property type="entry name" value="PPR_rpt"/>
</dbReference>
<protein>
    <submittedName>
        <fullName evidence="4">OLC1v1020398C1</fullName>
    </submittedName>
</protein>
<sequence length="857" mass="95945">MKGRFSQIIQQKVRSWPEYRIDYQWFSDVLKSCATNLDANLGRTLHSNVVKLGHGSCQLVSKALLNMYAKCNALDDCQRLFHQIQCCDTVMWNIVLSGFAGSRIHDLEAMSFFRSMHASQETEISTVSLAIILPVCARIRCLSFGQSVHCYATKGGLDSDTLVGNALVSMYAKSRFVVDAYNVFDGIAEKDVISWNAIISGFLENELLDDAFEMFQGMLRWNICPNYATIVNVLPLCARLKENFGGGLGMAIHAYVVRRTELAVEISVLNALLSFYLRIGQLEYAKTLFNNMQFKDLVSWNSMIAGFSRNGEYLRALEMFYELVVLQAMAPDPVTLVSILPSCGQLQYANVGKQIHGYVVHHPVLREDTNVQNAIISFYSNCKDRGSALKTFFSMSKKDLVSWNTILDCLCETESRSEFVDLLRVMFRERLNLDSVSILTIIRFCSSVSRIDKVKEAHGFSLKYGILLSDDEPTVGNALIDAYAKCGNLDYAYKIFECVSRRKNLITWNSMISGFVNHGAHEDAFKMFQNMTQRDQTTWNLMVRVYAANGFPAQALSLFHEMQLAGVKPDAMSIMSLLPVCAQSASVSLLKQLHGYVVRACFADVHLMAALLDMYSKCGNVNYASSLFHSTARKDLVLFTSMIGGYATNGMGEKAIQVFHHMLDSGQKPDNVIMTTVLSACNHSGLVDEGLKIFDSIQQVHHMKPSVEQYACLVDLLARKGRIKDAYSLAHKVPIEASSNIWGALLAACTIHNEVEMAQSISSRLTDVNAATDDVGNYVALSNLYASNASWDGVLKMRRLIKTKDLKKPSGCSWIEVENSKHEFLAGDYSHPKRGCIYEVLSTLDQHIKELYEYFTL</sequence>
<feature type="repeat" description="PPR" evidence="3">
    <location>
        <begin position="504"/>
        <end position="534"/>
    </location>
</feature>
<reference evidence="4" key="1">
    <citation type="submission" date="2023-03" db="EMBL/GenBank/DDBJ databases">
        <authorList>
            <person name="Julca I."/>
        </authorList>
    </citation>
    <scope>NUCLEOTIDE SEQUENCE</scope>
</reference>